<evidence type="ECO:0000313" key="3">
    <source>
        <dbReference type="Proteomes" id="UP000178092"/>
    </source>
</evidence>
<evidence type="ECO:0000313" key="2">
    <source>
        <dbReference type="EMBL" id="OHA65716.1"/>
    </source>
</evidence>
<reference evidence="2 3" key="1">
    <citation type="journal article" date="2016" name="Nat. Commun.">
        <title>Thousands of microbial genomes shed light on interconnected biogeochemical processes in an aquifer system.</title>
        <authorList>
            <person name="Anantharaman K."/>
            <person name="Brown C.T."/>
            <person name="Hug L.A."/>
            <person name="Sharon I."/>
            <person name="Castelle C.J."/>
            <person name="Probst A.J."/>
            <person name="Thomas B.C."/>
            <person name="Singh A."/>
            <person name="Wilkins M.J."/>
            <person name="Karaoz U."/>
            <person name="Brodie E.L."/>
            <person name="Williams K.H."/>
            <person name="Hubbard S.S."/>
            <person name="Banfield J.F."/>
        </authorList>
    </citation>
    <scope>NUCLEOTIDE SEQUENCE [LARGE SCALE GENOMIC DNA]</scope>
</reference>
<dbReference type="Gene3D" id="3.30.70.2970">
    <property type="entry name" value="Protein of unknown function (DUF541), domain 2"/>
    <property type="match status" value="1"/>
</dbReference>
<organism evidence="2 3">
    <name type="scientific">Candidatus Wildermuthbacteria bacterium RIFCSPHIGHO2_02_FULL_45_25</name>
    <dbReference type="NCBI Taxonomy" id="1802450"/>
    <lineage>
        <taxon>Bacteria</taxon>
        <taxon>Candidatus Wildermuthiibacteriota</taxon>
    </lineage>
</organism>
<dbReference type="InterPro" id="IPR007497">
    <property type="entry name" value="SIMPL/DUF541"/>
</dbReference>
<keyword evidence="1" id="KW-0732">Signal</keyword>
<evidence type="ECO:0000256" key="1">
    <source>
        <dbReference type="SAM" id="SignalP"/>
    </source>
</evidence>
<dbReference type="GO" id="GO:0006974">
    <property type="term" value="P:DNA damage response"/>
    <property type="evidence" value="ECO:0007669"/>
    <property type="project" value="TreeGrafter"/>
</dbReference>
<proteinExistence type="predicted"/>
<accession>A0A1G2QYQ1</accession>
<dbReference type="Proteomes" id="UP000178092">
    <property type="component" value="Unassembled WGS sequence"/>
</dbReference>
<name>A0A1G2QYQ1_9BACT</name>
<dbReference type="AlphaFoldDB" id="A0A1G2QYQ1"/>
<evidence type="ECO:0008006" key="4">
    <source>
        <dbReference type="Google" id="ProtNLM"/>
    </source>
</evidence>
<feature type="chain" id="PRO_5009584166" description="SIMPL domain-containing protein" evidence="1">
    <location>
        <begin position="29"/>
        <end position="262"/>
    </location>
</feature>
<protein>
    <recommendedName>
        <fullName evidence="4">SIMPL domain-containing protein</fullName>
    </recommendedName>
</protein>
<dbReference type="PANTHER" id="PTHR34387:SF1">
    <property type="entry name" value="PERIPLASMIC IMMUNOGENIC PROTEIN"/>
    <property type="match status" value="1"/>
</dbReference>
<dbReference type="Pfam" id="PF04402">
    <property type="entry name" value="SIMPL"/>
    <property type="match status" value="1"/>
</dbReference>
<feature type="signal peptide" evidence="1">
    <location>
        <begin position="1"/>
        <end position="28"/>
    </location>
</feature>
<dbReference type="InterPro" id="IPR052022">
    <property type="entry name" value="26kDa_periplasmic_antigen"/>
</dbReference>
<comment type="caution">
    <text evidence="2">The sequence shown here is derived from an EMBL/GenBank/DDBJ whole genome shotgun (WGS) entry which is preliminary data.</text>
</comment>
<sequence>MNSYLKNAFWAAATIALLAGAFALVSYAQTYSKAIDPSSTRSFSVTGQGKVTSAPDIAQFSLSVVTEGGKALKAIQDENTTKMNNAIEFLKLKNIDSKDIATQAYLVTPRYQYFDCSQQVSKDGGGVCPPPEIVGYTVQQSAIVKVRDFSVIGDLLSGVVDKGANSVSQLSFTVDDPTALENEAREEAIRNAQDKAESVARAGDFRLGRLLAINEGGLAGQPYAYYSMTEADYGKGGAAPAPSIEPGSRDVTVNVSLVYEIR</sequence>
<dbReference type="PANTHER" id="PTHR34387">
    <property type="entry name" value="SLR1258 PROTEIN"/>
    <property type="match status" value="1"/>
</dbReference>
<dbReference type="EMBL" id="MHTV01000042">
    <property type="protein sequence ID" value="OHA65716.1"/>
    <property type="molecule type" value="Genomic_DNA"/>
</dbReference>
<dbReference type="Gene3D" id="3.30.110.170">
    <property type="entry name" value="Protein of unknown function (DUF541), domain 1"/>
    <property type="match status" value="1"/>
</dbReference>
<gene>
    <name evidence="2" type="ORF">A3C04_02260</name>
</gene>